<keyword evidence="6 10" id="KW-0479">Metal-binding</keyword>
<evidence type="ECO:0000259" key="11">
    <source>
        <dbReference type="Pfam" id="PF01432"/>
    </source>
</evidence>
<dbReference type="InterPro" id="IPR033851">
    <property type="entry name" value="M3A_MIP"/>
</dbReference>
<dbReference type="GO" id="GO:0006518">
    <property type="term" value="P:peptide metabolic process"/>
    <property type="evidence" value="ECO:0007669"/>
    <property type="project" value="TreeGrafter"/>
</dbReference>
<gene>
    <name evidence="12" type="ORF">J8A68_004000</name>
</gene>
<evidence type="ECO:0000256" key="4">
    <source>
        <dbReference type="ARBA" id="ARBA00018046"/>
    </source>
</evidence>
<dbReference type="Proteomes" id="UP000694255">
    <property type="component" value="Unassembled WGS sequence"/>
</dbReference>
<dbReference type="PANTHER" id="PTHR11804">
    <property type="entry name" value="PROTEASE M3 THIMET OLIGOPEPTIDASE-RELATED"/>
    <property type="match status" value="1"/>
</dbReference>
<keyword evidence="5 10" id="KW-0645">Protease</keyword>
<dbReference type="GO" id="GO:0046872">
    <property type="term" value="F:metal ion binding"/>
    <property type="evidence" value="ECO:0007669"/>
    <property type="project" value="UniProtKB-UniRule"/>
</dbReference>
<sequence>MKPTKPISRYSRATIQGTNNLLFQTHKILLLRREFHHRQPIRKPVRTPSPINANLPPAYLHLRKVFDDQKYFNNFNKPSTTESIFDSSPRTGLFKNEYLSSPNGLVEFSKTSLVKAKALVQEMLREVRTNHGKLIYIKKMDQLSDIICRVIDVAEFIRVVHPSSKWVNAAQETHEIMYEFMNQLNINVDLYAYLRDILNDKYIRNELTEEEIKVGEYLKQDFERSGIHMDPETRNNFVAITQEISLLGSQFNNEISSLESYWCEITEDEFNQIEDPMLKQEIQRYQYRHMHRKPGVVVIPLAEHLPFSLLNSCSIESIRKKLWVALHSSPKDQILRLNRFVEYRALLSRMLGYKSFAHYQLEHKMAKNPENVVTFLSNLQKSLKSTGVLEELSQLYKYRDQSKDESSSISSPENIINEIKPWDRDYLLNKLQQKQHAEPPSENISEYFSVGTIIAGLSKLFESLYGVSLVPQATLSGETWDQQQVRKLQVIENSTNKTLGYLYLDFWSDKVLPSHFTICCSRKLNTDIETESIESMEKLVQLDEDYQLPIISLICNFSNRKNSIIGRFAGVDNCKPTLLSLDQVDTIFHEMGHAMHSMLGRTQLHNLSGTRCATDFVELPSVLMEYFSKDPRVICQIGRHYESNSLLPKELLSQSHKQRIMLNNCENFMQSKMAMLDQVLHNEDTVKNLPKGLDTFDSTKIYHELENKLEVFADEYSTWHGKFPHLFSYGAVYYSYLLDRAIAEKIWQGLFSEDPWSKEAGTKYRESILKWGGTRDPWECLADALGQEELKKGDAKAMEIIGQSAHL</sequence>
<evidence type="ECO:0000256" key="2">
    <source>
        <dbReference type="ARBA" id="ARBA00004305"/>
    </source>
</evidence>
<evidence type="ECO:0000256" key="8">
    <source>
        <dbReference type="ARBA" id="ARBA00022833"/>
    </source>
</evidence>
<evidence type="ECO:0000256" key="9">
    <source>
        <dbReference type="ARBA" id="ARBA00023049"/>
    </source>
</evidence>
<dbReference type="GeneID" id="73470800"/>
<comment type="caution">
    <text evidence="12">The sequence shown here is derived from an EMBL/GenBank/DDBJ whole genome shotgun (WGS) entry which is preliminary data.</text>
</comment>
<protein>
    <recommendedName>
        <fullName evidence="4">Mitochondrial intermediate peptidase</fullName>
        <ecNumber evidence="3">3.4.24.59</ecNumber>
    </recommendedName>
</protein>
<keyword evidence="8 10" id="KW-0862">Zinc</keyword>
<comment type="subcellular location">
    <subcellularLocation>
        <location evidence="2">Mitochondrion matrix</location>
    </subcellularLocation>
</comment>
<comment type="catalytic activity">
    <reaction evidence="1">
        <text>Release of an N-terminal octapeptide as second stage of processing of some proteins imported into the mitochondrion.</text>
        <dbReference type="EC" id="3.4.24.59"/>
    </reaction>
</comment>
<evidence type="ECO:0000256" key="6">
    <source>
        <dbReference type="ARBA" id="ARBA00022723"/>
    </source>
</evidence>
<evidence type="ECO:0000313" key="12">
    <source>
        <dbReference type="EMBL" id="KAG7662469.1"/>
    </source>
</evidence>
<dbReference type="RefSeq" id="XP_049262702.1">
    <property type="nucleotide sequence ID" value="XM_049407913.1"/>
</dbReference>
<dbReference type="GO" id="GO:0005759">
    <property type="term" value="C:mitochondrial matrix"/>
    <property type="evidence" value="ECO:0007669"/>
    <property type="project" value="UniProtKB-SubCell"/>
</dbReference>
<keyword evidence="13" id="KW-1185">Reference proteome</keyword>
<dbReference type="EC" id="3.4.24.59" evidence="3"/>
<dbReference type="Pfam" id="PF01432">
    <property type="entry name" value="Peptidase_M3"/>
    <property type="match status" value="1"/>
</dbReference>
<comment type="cofactor">
    <cofactor evidence="10">
        <name>Zn(2+)</name>
        <dbReference type="ChEBI" id="CHEBI:29105"/>
    </cofactor>
    <text evidence="10">Binds 1 zinc ion.</text>
</comment>
<evidence type="ECO:0000313" key="13">
    <source>
        <dbReference type="Proteomes" id="UP000694255"/>
    </source>
</evidence>
<name>A0A8J5QI83_9ASCO</name>
<reference evidence="12 13" key="1">
    <citation type="journal article" date="2021" name="DNA Res.">
        <title>Genome analysis of Candida subhashii reveals its hybrid nature and dual mitochondrial genome conformations.</title>
        <authorList>
            <person name="Mixao V."/>
            <person name="Hegedusova E."/>
            <person name="Saus E."/>
            <person name="Pryszcz L.P."/>
            <person name="Cillingova A."/>
            <person name="Nosek J."/>
            <person name="Gabaldon T."/>
        </authorList>
    </citation>
    <scope>NUCLEOTIDE SEQUENCE [LARGE SCALE GENOMIC DNA]</scope>
    <source>
        <strain evidence="12 13">CBS 10753</strain>
    </source>
</reference>
<evidence type="ECO:0000256" key="1">
    <source>
        <dbReference type="ARBA" id="ARBA00000436"/>
    </source>
</evidence>
<dbReference type="GO" id="GO:0004222">
    <property type="term" value="F:metalloendopeptidase activity"/>
    <property type="evidence" value="ECO:0007669"/>
    <property type="project" value="UniProtKB-EC"/>
</dbReference>
<dbReference type="EMBL" id="JAGSYN010000178">
    <property type="protein sequence ID" value="KAG7662469.1"/>
    <property type="molecule type" value="Genomic_DNA"/>
</dbReference>
<feature type="domain" description="Peptidase M3A/M3B catalytic" evidence="11">
    <location>
        <begin position="310"/>
        <end position="799"/>
    </location>
</feature>
<dbReference type="InterPro" id="IPR045090">
    <property type="entry name" value="Pept_M3A_M3B"/>
</dbReference>
<keyword evidence="9 10" id="KW-0482">Metalloprotease</keyword>
<keyword evidence="7 10" id="KW-0378">Hydrolase</keyword>
<dbReference type="PANTHER" id="PTHR11804:SF79">
    <property type="entry name" value="MITOCHONDRIAL INTERMEDIATE PEPTIDASE"/>
    <property type="match status" value="1"/>
</dbReference>
<dbReference type="OrthoDB" id="17530at2759"/>
<organism evidence="12 13">
    <name type="scientific">[Candida] subhashii</name>
    <dbReference type="NCBI Taxonomy" id="561895"/>
    <lineage>
        <taxon>Eukaryota</taxon>
        <taxon>Fungi</taxon>
        <taxon>Dikarya</taxon>
        <taxon>Ascomycota</taxon>
        <taxon>Saccharomycotina</taxon>
        <taxon>Pichiomycetes</taxon>
        <taxon>Debaryomycetaceae</taxon>
        <taxon>Spathaspora</taxon>
    </lineage>
</organism>
<evidence type="ECO:0000256" key="10">
    <source>
        <dbReference type="RuleBase" id="RU003435"/>
    </source>
</evidence>
<evidence type="ECO:0000256" key="5">
    <source>
        <dbReference type="ARBA" id="ARBA00022670"/>
    </source>
</evidence>
<dbReference type="AlphaFoldDB" id="A0A8J5QI83"/>
<comment type="similarity">
    <text evidence="10">Belongs to the peptidase M3 family.</text>
</comment>
<dbReference type="CDD" id="cd06457">
    <property type="entry name" value="M3A_MIP"/>
    <property type="match status" value="1"/>
</dbReference>
<evidence type="ECO:0000256" key="3">
    <source>
        <dbReference type="ARBA" id="ARBA00012441"/>
    </source>
</evidence>
<accession>A0A8J5QI83</accession>
<dbReference type="GO" id="GO:0006627">
    <property type="term" value="P:protein processing involved in protein targeting to mitochondrion"/>
    <property type="evidence" value="ECO:0007669"/>
    <property type="project" value="TreeGrafter"/>
</dbReference>
<proteinExistence type="inferred from homology"/>
<dbReference type="InterPro" id="IPR001567">
    <property type="entry name" value="Pept_M3A_M3B_dom"/>
</dbReference>
<evidence type="ECO:0000256" key="7">
    <source>
        <dbReference type="ARBA" id="ARBA00022801"/>
    </source>
</evidence>